<gene>
    <name evidence="2" type="ORF">CTEN210_01625</name>
</gene>
<accession>A0AAD3GZX1</accession>
<dbReference type="AlphaFoldDB" id="A0AAD3GZX1"/>
<proteinExistence type="predicted"/>
<keyword evidence="3" id="KW-1185">Reference proteome</keyword>
<protein>
    <submittedName>
        <fullName evidence="2">Uncharacterized protein</fullName>
    </submittedName>
</protein>
<comment type="caution">
    <text evidence="2">The sequence shown here is derived from an EMBL/GenBank/DDBJ whole genome shotgun (WGS) entry which is preliminary data.</text>
</comment>
<feature type="region of interest" description="Disordered" evidence="1">
    <location>
        <begin position="104"/>
        <end position="137"/>
    </location>
</feature>
<reference evidence="2 3" key="1">
    <citation type="journal article" date="2021" name="Sci. Rep.">
        <title>The genome of the diatom Chaetoceros tenuissimus carries an ancient integrated fragment of an extant virus.</title>
        <authorList>
            <person name="Hongo Y."/>
            <person name="Kimura K."/>
            <person name="Takaki Y."/>
            <person name="Yoshida Y."/>
            <person name="Baba S."/>
            <person name="Kobayashi G."/>
            <person name="Nagasaki K."/>
            <person name="Hano T."/>
            <person name="Tomaru Y."/>
        </authorList>
    </citation>
    <scope>NUCLEOTIDE SEQUENCE [LARGE SCALE GENOMIC DNA]</scope>
    <source>
        <strain evidence="2 3">NIES-3715</strain>
    </source>
</reference>
<feature type="compositionally biased region" description="Low complexity" evidence="1">
    <location>
        <begin position="42"/>
        <end position="58"/>
    </location>
</feature>
<organism evidence="2 3">
    <name type="scientific">Chaetoceros tenuissimus</name>
    <dbReference type="NCBI Taxonomy" id="426638"/>
    <lineage>
        <taxon>Eukaryota</taxon>
        <taxon>Sar</taxon>
        <taxon>Stramenopiles</taxon>
        <taxon>Ochrophyta</taxon>
        <taxon>Bacillariophyta</taxon>
        <taxon>Coscinodiscophyceae</taxon>
        <taxon>Chaetocerotophycidae</taxon>
        <taxon>Chaetocerotales</taxon>
        <taxon>Chaetocerotaceae</taxon>
        <taxon>Chaetoceros</taxon>
    </lineage>
</organism>
<evidence type="ECO:0000313" key="2">
    <source>
        <dbReference type="EMBL" id="GFH45151.1"/>
    </source>
</evidence>
<feature type="compositionally biased region" description="Basic and acidic residues" evidence="1">
    <location>
        <begin position="106"/>
        <end position="126"/>
    </location>
</feature>
<evidence type="ECO:0000256" key="1">
    <source>
        <dbReference type="SAM" id="MobiDB-lite"/>
    </source>
</evidence>
<feature type="region of interest" description="Disordered" evidence="1">
    <location>
        <begin position="389"/>
        <end position="483"/>
    </location>
</feature>
<feature type="region of interest" description="Disordered" evidence="1">
    <location>
        <begin position="23"/>
        <end position="89"/>
    </location>
</feature>
<feature type="compositionally biased region" description="Basic and acidic residues" evidence="1">
    <location>
        <begin position="448"/>
        <end position="458"/>
    </location>
</feature>
<feature type="compositionally biased region" description="Basic and acidic residues" evidence="1">
    <location>
        <begin position="408"/>
        <end position="418"/>
    </location>
</feature>
<dbReference type="EMBL" id="BLLK01000020">
    <property type="protein sequence ID" value="GFH45151.1"/>
    <property type="molecule type" value="Genomic_DNA"/>
</dbReference>
<dbReference type="Proteomes" id="UP001054902">
    <property type="component" value="Unassembled WGS sequence"/>
</dbReference>
<evidence type="ECO:0000313" key="3">
    <source>
        <dbReference type="Proteomes" id="UP001054902"/>
    </source>
</evidence>
<sequence length="483" mass="55931">MDTIRERDSNLFDRLAYTDTYATSTMKPKLYKQEETQVNDQSSRSSTSISRKSHTSASFFDRLAHTETYATQQTRKQNRGKNDGTFAETSKNVLMRDFKGGTYFHGKMDPATERRKSSKKPGELRKSLNKPLRNQEFYDRMTYHETYASAQTRKQAREESDGSTFAEANKGALMRDYKGSTMFRANMDPAQERRKLLAEEEKKRKAIQAKKLKNQSFYERMANHETYASAQTRKQAREESDGSTFAEANKGALMRDYKGSTMIRANMDPAQERRKLLAEEEKKRKAIQAKKLKNQSFYERMANHETYASAQTRKQAREKQDADTFAEANKGALMRDYKGSTMLRPGMDPAQERRKLLAEEEKKRKAIHAKKLKNQSFFERMVHHETYASAQLRKQNKDTDSASTLAESVKKASLRDFDGSTQMDPRNVVRKKKPSERKVSLEPAKNQDFFERMAKHDTYASSTMKPKLQEKRKPLGKRNANLM</sequence>
<name>A0AAD3GZX1_9STRA</name>